<dbReference type="PROSITE" id="PS51257">
    <property type="entry name" value="PROKAR_LIPOPROTEIN"/>
    <property type="match status" value="1"/>
</dbReference>
<sequence length="162" mass="18142">MERLKKHFLSLFSIQIILIMLFLCGCAAVEKKSAENIPVDSKTTQKVMITTTIRDMPDSCKPGDIVKVSLRTIPAAEVSGVIITEKTPDGWQIIKAEPGFTKALSDGTYKWLQWAKQVEPFNIIYEVKIPESAKGKYTFSGITTTYREGEIEITGKKEIIVK</sequence>
<dbReference type="AlphaFoldDB" id="A0A1V6C899"/>
<name>A0A1V6C899_UNCT6</name>
<organism evidence="1">
    <name type="scientific">candidate division TA06 bacterium ADurb.Bin131</name>
    <dbReference type="NCBI Taxonomy" id="1852827"/>
    <lineage>
        <taxon>Bacteria</taxon>
        <taxon>Bacteria division TA06</taxon>
    </lineage>
</organism>
<protein>
    <submittedName>
        <fullName evidence="1">Uncharacterized protein</fullName>
    </submittedName>
</protein>
<accession>A0A1V6C899</accession>
<dbReference type="Proteomes" id="UP000485562">
    <property type="component" value="Unassembled WGS sequence"/>
</dbReference>
<evidence type="ECO:0000313" key="1">
    <source>
        <dbReference type="EMBL" id="OQB73137.1"/>
    </source>
</evidence>
<comment type="caution">
    <text evidence="1">The sequence shown here is derived from an EMBL/GenBank/DDBJ whole genome shotgun (WGS) entry which is preliminary data.</text>
</comment>
<reference evidence="1" key="1">
    <citation type="submission" date="2017-02" db="EMBL/GenBank/DDBJ databases">
        <title>Delving into the versatile metabolic prowess of the omnipresent phylum Bacteroidetes.</title>
        <authorList>
            <person name="Nobu M.K."/>
            <person name="Mei R."/>
            <person name="Narihiro T."/>
            <person name="Kuroda K."/>
            <person name="Liu W.-T."/>
        </authorList>
    </citation>
    <scope>NUCLEOTIDE SEQUENCE</scope>
    <source>
        <strain evidence="1">ADurb.Bin131</strain>
    </source>
</reference>
<dbReference type="EMBL" id="MWDQ01000095">
    <property type="protein sequence ID" value="OQB73137.1"/>
    <property type="molecule type" value="Genomic_DNA"/>
</dbReference>
<gene>
    <name evidence="1" type="ORF">BWX89_01103</name>
</gene>
<proteinExistence type="predicted"/>